<dbReference type="EMBL" id="CP064981">
    <property type="protein sequence ID" value="QQR93156.1"/>
    <property type="molecule type" value="Genomic_DNA"/>
</dbReference>
<feature type="domain" description="NAD-dependent epimerase/dehydratase" evidence="2">
    <location>
        <begin position="4"/>
        <end position="244"/>
    </location>
</feature>
<dbReference type="Pfam" id="PF01370">
    <property type="entry name" value="Epimerase"/>
    <property type="match status" value="1"/>
</dbReference>
<evidence type="ECO:0000259" key="2">
    <source>
        <dbReference type="Pfam" id="PF01370"/>
    </source>
</evidence>
<evidence type="ECO:0000313" key="3">
    <source>
        <dbReference type="EMBL" id="QQR93156.1"/>
    </source>
</evidence>
<protein>
    <submittedName>
        <fullName evidence="3">GDP-mannose 4,6-dehydratase</fullName>
    </submittedName>
</protein>
<gene>
    <name evidence="3" type="ORF">IPJ89_02875</name>
</gene>
<reference evidence="3" key="1">
    <citation type="submission" date="2020-11" db="EMBL/GenBank/DDBJ databases">
        <title>Connecting structure to function with the recovery of over 1000 high-quality activated sludge metagenome-assembled genomes encoding full-length rRNA genes using long-read sequencing.</title>
        <authorList>
            <person name="Singleton C.M."/>
            <person name="Petriglieri F."/>
            <person name="Kristensen J.M."/>
            <person name="Kirkegaard R.H."/>
            <person name="Michaelsen T.Y."/>
            <person name="Andersen M.H."/>
            <person name="Karst S.M."/>
            <person name="Dueholm M.S."/>
            <person name="Nielsen P.H."/>
            <person name="Albertsen M."/>
        </authorList>
    </citation>
    <scope>NUCLEOTIDE SEQUENCE</scope>
    <source>
        <strain evidence="3">Fred_18-Q3-R57-64_BAT3C.431</strain>
    </source>
</reference>
<dbReference type="Proteomes" id="UP000596004">
    <property type="component" value="Chromosome"/>
</dbReference>
<dbReference type="PANTHER" id="PTHR43000">
    <property type="entry name" value="DTDP-D-GLUCOSE 4,6-DEHYDRATASE-RELATED"/>
    <property type="match status" value="1"/>
</dbReference>
<dbReference type="InterPro" id="IPR001509">
    <property type="entry name" value="Epimerase_deHydtase"/>
</dbReference>
<organism evidence="3">
    <name type="scientific">Candidatus Iainarchaeum sp</name>
    <dbReference type="NCBI Taxonomy" id="3101447"/>
    <lineage>
        <taxon>Archaea</taxon>
        <taxon>Candidatus Iainarchaeota</taxon>
        <taxon>Candidatus Iainarchaeia</taxon>
        <taxon>Candidatus Iainarchaeales</taxon>
        <taxon>Candidatus Iainarchaeaceae</taxon>
        <taxon>Candidatus Iainarchaeum</taxon>
    </lineage>
</organism>
<comment type="similarity">
    <text evidence="1">Belongs to the NAD(P)-dependent epimerase/dehydratase family.</text>
</comment>
<accession>A0A7T9I2K9</accession>
<dbReference type="InterPro" id="IPR036291">
    <property type="entry name" value="NAD(P)-bd_dom_sf"/>
</dbReference>
<sequence>MKNVLVTGGSGFIGRRIVKKLLERGDIFVTVLDNFSNSSPSNLDEFSTNPHLVQVLKGSVENASDVDAAFKTKFDIVFHLAAQVNVQHSIDHPESDFAANAIGTFNVLERCRQQNGKFVLVSTCMVYDLAGSNKPISEAHPTKPKSPYAASKLAAENLVESYFYAYGMPTVVLRPFNTYGPFQKTNNEGGVVPVFIKQFLDNKPITVFGDGTQTRDLLYVEDTADFIVKAGFDERAVGKIFNAGLGRDISVNDLAFIITKNKDAIKHTTHPHPQAEIKRLWCDATKAHAELDWKPRYTLEQGIQETMDWIKKTK</sequence>
<name>A0A7T9I2K9_9ARCH</name>
<evidence type="ECO:0000256" key="1">
    <source>
        <dbReference type="ARBA" id="ARBA00007637"/>
    </source>
</evidence>
<proteinExistence type="inferred from homology"/>
<dbReference type="AlphaFoldDB" id="A0A7T9I2K9"/>
<dbReference type="Gene3D" id="3.40.50.720">
    <property type="entry name" value="NAD(P)-binding Rossmann-like Domain"/>
    <property type="match status" value="1"/>
</dbReference>
<dbReference type="Gene3D" id="3.90.25.10">
    <property type="entry name" value="UDP-galactose 4-epimerase, domain 1"/>
    <property type="match status" value="1"/>
</dbReference>
<dbReference type="SUPFAM" id="SSF51735">
    <property type="entry name" value="NAD(P)-binding Rossmann-fold domains"/>
    <property type="match status" value="1"/>
</dbReference>